<protein>
    <submittedName>
        <fullName evidence="9">PurR-regulated permease PerM</fullName>
    </submittedName>
</protein>
<keyword evidence="5 8" id="KW-0812">Transmembrane</keyword>
<organism evidence="9 10">
    <name type="scientific">Archangium gephyra</name>
    <dbReference type="NCBI Taxonomy" id="48"/>
    <lineage>
        <taxon>Bacteria</taxon>
        <taxon>Pseudomonadati</taxon>
        <taxon>Myxococcota</taxon>
        <taxon>Myxococcia</taxon>
        <taxon>Myxococcales</taxon>
        <taxon>Cystobacterineae</taxon>
        <taxon>Archangiaceae</taxon>
        <taxon>Archangium</taxon>
    </lineage>
</organism>
<comment type="subcellular location">
    <subcellularLocation>
        <location evidence="1">Cell membrane</location>
        <topology evidence="1">Multi-pass membrane protein</topology>
    </subcellularLocation>
</comment>
<evidence type="ECO:0000256" key="4">
    <source>
        <dbReference type="ARBA" id="ARBA00022475"/>
    </source>
</evidence>
<comment type="similarity">
    <text evidence="2">Belongs to the autoinducer-2 exporter (AI-2E) (TC 2.A.86) family.</text>
</comment>
<feature type="transmembrane region" description="Helical" evidence="8">
    <location>
        <begin position="32"/>
        <end position="50"/>
    </location>
</feature>
<evidence type="ECO:0000256" key="3">
    <source>
        <dbReference type="ARBA" id="ARBA00022448"/>
    </source>
</evidence>
<proteinExistence type="inferred from homology"/>
<evidence type="ECO:0000256" key="2">
    <source>
        <dbReference type="ARBA" id="ARBA00009773"/>
    </source>
</evidence>
<feature type="transmembrane region" description="Helical" evidence="8">
    <location>
        <begin position="167"/>
        <end position="191"/>
    </location>
</feature>
<feature type="transmembrane region" description="Helical" evidence="8">
    <location>
        <begin position="323"/>
        <end position="354"/>
    </location>
</feature>
<keyword evidence="3" id="KW-0813">Transport</keyword>
<keyword evidence="6 8" id="KW-1133">Transmembrane helix</keyword>
<sequence length="394" mass="42974">MEPERPIRSPVEPVNDREPVVVPRSQVTVKTMLTICGTVVGVLAAIYLFIHGIVTLTLSVTAILLAVAFNHGVDRFQQWGLKRPLAISLVMLLVLGTLVGVGFLIIPATVAQVRELMERLPELNERMHQTRLFQWLDARMGLEQRLGTLGEGNSGLFQRAVDPALRVLGGLVAGVGAFVTVLFLVIFMLVYGGRVVRGVLAESLPAHRQRYERVLDKVYQAVGGYLSGLALIGGVNAVCATVFLAVLGVPFFLPLGILSGLGSLIPLLGATAAGFVLALVAYASGGFWDFMAVGIYVTLYQQFENHVLAPVIYKRTVELNPLVTLLGIILFAELAGVLGTFLAVPIVGTCQIVIRELLLLRRERLGLPLKGDVAEQLEKRAPWRPPFWRRPRHV</sequence>
<name>A0ABX9JUG8_9BACT</name>
<feature type="transmembrane region" description="Helical" evidence="8">
    <location>
        <begin position="218"/>
        <end position="245"/>
    </location>
</feature>
<keyword evidence="7 8" id="KW-0472">Membrane</keyword>
<evidence type="ECO:0000256" key="7">
    <source>
        <dbReference type="ARBA" id="ARBA00023136"/>
    </source>
</evidence>
<feature type="transmembrane region" description="Helical" evidence="8">
    <location>
        <begin position="85"/>
        <end position="110"/>
    </location>
</feature>
<dbReference type="PANTHER" id="PTHR21716:SF53">
    <property type="entry name" value="PERMEASE PERM-RELATED"/>
    <property type="match status" value="1"/>
</dbReference>
<reference evidence="9 10" key="1">
    <citation type="submission" date="2018-08" db="EMBL/GenBank/DDBJ databases">
        <title>Genomic Encyclopedia of Archaeal and Bacterial Type Strains, Phase II (KMG-II): from individual species to whole genera.</title>
        <authorList>
            <person name="Goeker M."/>
        </authorList>
    </citation>
    <scope>NUCLEOTIDE SEQUENCE [LARGE SCALE GENOMIC DNA]</scope>
    <source>
        <strain evidence="9 10">DSM 2261</strain>
    </source>
</reference>
<evidence type="ECO:0000256" key="1">
    <source>
        <dbReference type="ARBA" id="ARBA00004651"/>
    </source>
</evidence>
<evidence type="ECO:0000313" key="10">
    <source>
        <dbReference type="Proteomes" id="UP000256345"/>
    </source>
</evidence>
<dbReference type="EMBL" id="QUMU01000010">
    <property type="protein sequence ID" value="REG27245.1"/>
    <property type="molecule type" value="Genomic_DNA"/>
</dbReference>
<gene>
    <name evidence="9" type="ORF">ATI61_110252</name>
</gene>
<dbReference type="RefSeq" id="WP_169800787.1">
    <property type="nucleotide sequence ID" value="NZ_CP011509.1"/>
</dbReference>
<evidence type="ECO:0000256" key="5">
    <source>
        <dbReference type="ARBA" id="ARBA00022692"/>
    </source>
</evidence>
<evidence type="ECO:0000256" key="6">
    <source>
        <dbReference type="ARBA" id="ARBA00022989"/>
    </source>
</evidence>
<dbReference type="Proteomes" id="UP000256345">
    <property type="component" value="Unassembled WGS sequence"/>
</dbReference>
<accession>A0ABX9JUG8</accession>
<evidence type="ECO:0000256" key="8">
    <source>
        <dbReference type="SAM" id="Phobius"/>
    </source>
</evidence>
<keyword evidence="10" id="KW-1185">Reference proteome</keyword>
<dbReference type="PANTHER" id="PTHR21716">
    <property type="entry name" value="TRANSMEMBRANE PROTEIN"/>
    <property type="match status" value="1"/>
</dbReference>
<feature type="transmembrane region" description="Helical" evidence="8">
    <location>
        <begin position="251"/>
        <end position="280"/>
    </location>
</feature>
<evidence type="ECO:0000313" key="9">
    <source>
        <dbReference type="EMBL" id="REG27245.1"/>
    </source>
</evidence>
<keyword evidence="4" id="KW-1003">Cell membrane</keyword>
<dbReference type="Pfam" id="PF01594">
    <property type="entry name" value="AI-2E_transport"/>
    <property type="match status" value="1"/>
</dbReference>
<dbReference type="InterPro" id="IPR002549">
    <property type="entry name" value="AI-2E-like"/>
</dbReference>
<comment type="caution">
    <text evidence="9">The sequence shown here is derived from an EMBL/GenBank/DDBJ whole genome shotgun (WGS) entry which is preliminary data.</text>
</comment>